<accession>A0A7Z0JDX2</accession>
<feature type="transmembrane region" description="Helical" evidence="7">
    <location>
        <begin position="166"/>
        <end position="190"/>
    </location>
</feature>
<dbReference type="Gene3D" id="1.20.1250.20">
    <property type="entry name" value="MFS general substrate transporter like domains"/>
    <property type="match status" value="1"/>
</dbReference>
<dbReference type="GO" id="GO:0022857">
    <property type="term" value="F:transmembrane transporter activity"/>
    <property type="evidence" value="ECO:0007669"/>
    <property type="project" value="InterPro"/>
</dbReference>
<dbReference type="PANTHER" id="PTHR23513:SF6">
    <property type="entry name" value="MAJOR FACILITATOR SUPERFAMILY ASSOCIATED DOMAIN-CONTAINING PROTEIN"/>
    <property type="match status" value="1"/>
</dbReference>
<keyword evidence="2" id="KW-1003">Cell membrane</keyword>
<feature type="transmembrane region" description="Helical" evidence="7">
    <location>
        <begin position="287"/>
        <end position="306"/>
    </location>
</feature>
<feature type="transmembrane region" description="Helical" evidence="7">
    <location>
        <begin position="223"/>
        <end position="248"/>
    </location>
</feature>
<feature type="transmembrane region" description="Helical" evidence="7">
    <location>
        <begin position="359"/>
        <end position="380"/>
    </location>
</feature>
<dbReference type="GO" id="GO:0005886">
    <property type="term" value="C:plasma membrane"/>
    <property type="evidence" value="ECO:0007669"/>
    <property type="project" value="UniProtKB-SubCell"/>
</dbReference>
<dbReference type="Proteomes" id="UP000572051">
    <property type="component" value="Unassembled WGS sequence"/>
</dbReference>
<protein>
    <submittedName>
        <fullName evidence="9">MFS family permease</fullName>
    </submittedName>
</protein>
<sequence>MSTTDRGHARGWRLHFGLLWAGGALSSLGYIALGLAFPLLALHQTASPVVAGCIAATGMVPRTLLHIPIGLLVDRRDPRTVMIVSQAVRVVCVLGLVGPVLLLDAPVALLGAAAAVHGVCATCHSTAATTAVPYLIPREELTGAAAKNEARSHAAQLTGRPLGGGLYGLAHGLPAVCDAVVSAVSLILALRLPRIRPDRPAPGETHLLRDLVQGFTQLRRDRFLLLTAVAGTVTNALFQMIWLVILMLATQEGLSTLLLGVVLAASGAGGLLGSLIAPYTVSRRSPVTMVTLCLWGWAAVTLLLALTDHDNVARLLVVLPLTWSGVGFVGAHINVTVLTYHSKNVPTEVLGRVTSTLRFFTGAALPVGVVAGGFLLDALGVRGTTLAVTGVIAVLAVVFTAITPPLPSLLRRLARRPCPRARPAPGTASPRSGAAARPARAVPEPPPPRDLSPSGRE</sequence>
<keyword evidence="5 7" id="KW-0472">Membrane</keyword>
<feature type="transmembrane region" description="Helical" evidence="7">
    <location>
        <begin position="80"/>
        <end position="102"/>
    </location>
</feature>
<evidence type="ECO:0000259" key="8">
    <source>
        <dbReference type="PROSITE" id="PS50850"/>
    </source>
</evidence>
<keyword evidence="4 7" id="KW-1133">Transmembrane helix</keyword>
<gene>
    <name evidence="9" type="ORF">HNR10_005715</name>
</gene>
<feature type="transmembrane region" description="Helical" evidence="7">
    <location>
        <begin position="312"/>
        <end position="338"/>
    </location>
</feature>
<dbReference type="EMBL" id="JACCFS010000001">
    <property type="protein sequence ID" value="NYJ37834.1"/>
    <property type="molecule type" value="Genomic_DNA"/>
</dbReference>
<comment type="subcellular location">
    <subcellularLocation>
        <location evidence="1">Cell membrane</location>
        <topology evidence="1">Multi-pass membrane protein</topology>
    </subcellularLocation>
</comment>
<evidence type="ECO:0000256" key="2">
    <source>
        <dbReference type="ARBA" id="ARBA00022475"/>
    </source>
</evidence>
<proteinExistence type="predicted"/>
<dbReference type="InterPro" id="IPR011701">
    <property type="entry name" value="MFS"/>
</dbReference>
<organism evidence="9 10">
    <name type="scientific">Nocardiopsis aegyptia</name>
    <dbReference type="NCBI Taxonomy" id="220378"/>
    <lineage>
        <taxon>Bacteria</taxon>
        <taxon>Bacillati</taxon>
        <taxon>Actinomycetota</taxon>
        <taxon>Actinomycetes</taxon>
        <taxon>Streptosporangiales</taxon>
        <taxon>Nocardiopsidaceae</taxon>
        <taxon>Nocardiopsis</taxon>
    </lineage>
</organism>
<evidence type="ECO:0000256" key="6">
    <source>
        <dbReference type="SAM" id="MobiDB-lite"/>
    </source>
</evidence>
<feature type="transmembrane region" description="Helical" evidence="7">
    <location>
        <begin position="12"/>
        <end position="37"/>
    </location>
</feature>
<dbReference type="CDD" id="cd06173">
    <property type="entry name" value="MFS_MefA_like"/>
    <property type="match status" value="1"/>
</dbReference>
<keyword evidence="3 7" id="KW-0812">Transmembrane</keyword>
<evidence type="ECO:0000256" key="4">
    <source>
        <dbReference type="ARBA" id="ARBA00022989"/>
    </source>
</evidence>
<reference evidence="9 10" key="1">
    <citation type="submission" date="2020-07" db="EMBL/GenBank/DDBJ databases">
        <title>Sequencing the genomes of 1000 actinobacteria strains.</title>
        <authorList>
            <person name="Klenk H.-P."/>
        </authorList>
    </citation>
    <scope>NUCLEOTIDE SEQUENCE [LARGE SCALE GENOMIC DNA]</scope>
    <source>
        <strain evidence="9 10">DSM 44442</strain>
    </source>
</reference>
<keyword evidence="10" id="KW-1185">Reference proteome</keyword>
<feature type="transmembrane region" description="Helical" evidence="7">
    <location>
        <begin position="49"/>
        <end position="73"/>
    </location>
</feature>
<evidence type="ECO:0000256" key="7">
    <source>
        <dbReference type="SAM" id="Phobius"/>
    </source>
</evidence>
<dbReference type="RefSeq" id="WP_312889445.1">
    <property type="nucleotide sequence ID" value="NZ_JACCFS010000001.1"/>
</dbReference>
<dbReference type="SUPFAM" id="SSF103473">
    <property type="entry name" value="MFS general substrate transporter"/>
    <property type="match status" value="1"/>
</dbReference>
<comment type="caution">
    <text evidence="9">The sequence shown here is derived from an EMBL/GenBank/DDBJ whole genome shotgun (WGS) entry which is preliminary data.</text>
</comment>
<dbReference type="PROSITE" id="PS50850">
    <property type="entry name" value="MFS"/>
    <property type="match status" value="1"/>
</dbReference>
<dbReference type="PANTHER" id="PTHR23513">
    <property type="entry name" value="INTEGRAL MEMBRANE EFFLUX PROTEIN-RELATED"/>
    <property type="match status" value="1"/>
</dbReference>
<evidence type="ECO:0000256" key="3">
    <source>
        <dbReference type="ARBA" id="ARBA00022692"/>
    </source>
</evidence>
<evidence type="ECO:0000256" key="5">
    <source>
        <dbReference type="ARBA" id="ARBA00023136"/>
    </source>
</evidence>
<feature type="compositionally biased region" description="Low complexity" evidence="6">
    <location>
        <begin position="421"/>
        <end position="442"/>
    </location>
</feature>
<feature type="transmembrane region" description="Helical" evidence="7">
    <location>
        <begin position="386"/>
        <end position="406"/>
    </location>
</feature>
<feature type="transmembrane region" description="Helical" evidence="7">
    <location>
        <begin position="254"/>
        <end position="275"/>
    </location>
</feature>
<dbReference type="InterPro" id="IPR036259">
    <property type="entry name" value="MFS_trans_sf"/>
</dbReference>
<name>A0A7Z0JDX2_9ACTN</name>
<feature type="domain" description="Major facilitator superfamily (MFS) profile" evidence="8">
    <location>
        <begin position="223"/>
        <end position="457"/>
    </location>
</feature>
<dbReference type="InterPro" id="IPR020846">
    <property type="entry name" value="MFS_dom"/>
</dbReference>
<evidence type="ECO:0000313" key="10">
    <source>
        <dbReference type="Proteomes" id="UP000572051"/>
    </source>
</evidence>
<dbReference type="Pfam" id="PF07690">
    <property type="entry name" value="MFS_1"/>
    <property type="match status" value="1"/>
</dbReference>
<evidence type="ECO:0000256" key="1">
    <source>
        <dbReference type="ARBA" id="ARBA00004651"/>
    </source>
</evidence>
<dbReference type="AlphaFoldDB" id="A0A7Z0JDX2"/>
<evidence type="ECO:0000313" key="9">
    <source>
        <dbReference type="EMBL" id="NYJ37834.1"/>
    </source>
</evidence>
<feature type="region of interest" description="Disordered" evidence="6">
    <location>
        <begin position="417"/>
        <end position="457"/>
    </location>
</feature>